<keyword evidence="2" id="KW-1133">Transmembrane helix</keyword>
<accession>A0ABC8M1R1</accession>
<feature type="transmembrane region" description="Helical" evidence="2">
    <location>
        <begin position="89"/>
        <end position="112"/>
    </location>
</feature>
<keyword evidence="1" id="KW-0175">Coiled coil</keyword>
<name>A0ABC8M1R1_ERUVS</name>
<evidence type="ECO:0000256" key="2">
    <source>
        <dbReference type="SAM" id="Phobius"/>
    </source>
</evidence>
<organism evidence="3 4">
    <name type="scientific">Eruca vesicaria subsp. sativa</name>
    <name type="common">Garden rocket</name>
    <name type="synonym">Eruca sativa</name>
    <dbReference type="NCBI Taxonomy" id="29727"/>
    <lineage>
        <taxon>Eukaryota</taxon>
        <taxon>Viridiplantae</taxon>
        <taxon>Streptophyta</taxon>
        <taxon>Embryophyta</taxon>
        <taxon>Tracheophyta</taxon>
        <taxon>Spermatophyta</taxon>
        <taxon>Magnoliopsida</taxon>
        <taxon>eudicotyledons</taxon>
        <taxon>Gunneridae</taxon>
        <taxon>Pentapetalae</taxon>
        <taxon>rosids</taxon>
        <taxon>malvids</taxon>
        <taxon>Brassicales</taxon>
        <taxon>Brassicaceae</taxon>
        <taxon>Brassiceae</taxon>
        <taxon>Eruca</taxon>
    </lineage>
</organism>
<keyword evidence="2" id="KW-0472">Membrane</keyword>
<keyword evidence="4" id="KW-1185">Reference proteome</keyword>
<dbReference type="Proteomes" id="UP001642260">
    <property type="component" value="Unassembled WGS sequence"/>
</dbReference>
<gene>
    <name evidence="3" type="ORF">ERUC_LOCUS42538</name>
</gene>
<sequence length="139" mass="16212">MGRYSSAIPPHPRNLILTQFFKLKLTQFLESADDGYCHVWKWWDVAVTEEMSEFERQLRQLKAQANEIQQSLVNLEKAVEELAKKKSGVLLVFPLGVCALLVVLLACMVFMFKWFEDKDVVIIEFMEELQRLNMQVSDL</sequence>
<proteinExistence type="predicted"/>
<comment type="caution">
    <text evidence="3">The sequence shown here is derived from an EMBL/GenBank/DDBJ whole genome shotgun (WGS) entry which is preliminary data.</text>
</comment>
<evidence type="ECO:0000256" key="1">
    <source>
        <dbReference type="SAM" id="Coils"/>
    </source>
</evidence>
<reference evidence="3 4" key="1">
    <citation type="submission" date="2022-03" db="EMBL/GenBank/DDBJ databases">
        <authorList>
            <person name="Macdonald S."/>
            <person name="Ahmed S."/>
            <person name="Newling K."/>
        </authorList>
    </citation>
    <scope>NUCLEOTIDE SEQUENCE [LARGE SCALE GENOMIC DNA]</scope>
</reference>
<evidence type="ECO:0000313" key="4">
    <source>
        <dbReference type="Proteomes" id="UP001642260"/>
    </source>
</evidence>
<feature type="coiled-coil region" evidence="1">
    <location>
        <begin position="44"/>
        <end position="85"/>
    </location>
</feature>
<dbReference type="AlphaFoldDB" id="A0ABC8M1R1"/>
<evidence type="ECO:0000313" key="3">
    <source>
        <dbReference type="EMBL" id="CAH8390055.1"/>
    </source>
</evidence>
<keyword evidence="2" id="KW-0812">Transmembrane</keyword>
<protein>
    <submittedName>
        <fullName evidence="3">Uncharacterized protein</fullName>
    </submittedName>
</protein>
<dbReference type="EMBL" id="CAKOAT010875153">
    <property type="protein sequence ID" value="CAH8390055.1"/>
    <property type="molecule type" value="Genomic_DNA"/>
</dbReference>